<proteinExistence type="predicted"/>
<dbReference type="PANTHER" id="PTHR23146:SF0">
    <property type="entry name" value="RNA POLYMERASE-ASSOCIATED PROTEIN LEO1"/>
    <property type="match status" value="1"/>
</dbReference>
<dbReference type="GO" id="GO:0032968">
    <property type="term" value="P:positive regulation of transcription elongation by RNA polymerase II"/>
    <property type="evidence" value="ECO:0007669"/>
    <property type="project" value="EnsemblFungi"/>
</dbReference>
<dbReference type="InterPro" id="IPR007149">
    <property type="entry name" value="Leo1"/>
</dbReference>
<dbReference type="PANTHER" id="PTHR23146">
    <property type="entry name" value="LEO1 PROTEIN"/>
    <property type="match status" value="1"/>
</dbReference>
<dbReference type="AlphaFoldDB" id="A7TK83"/>
<keyword evidence="1" id="KW-0175">Coiled coil</keyword>
<feature type="compositionally biased region" description="Acidic residues" evidence="2">
    <location>
        <begin position="37"/>
        <end position="53"/>
    </location>
</feature>
<feature type="compositionally biased region" description="Polar residues" evidence="2">
    <location>
        <begin position="339"/>
        <end position="348"/>
    </location>
</feature>
<dbReference type="GO" id="GO:0090262">
    <property type="term" value="P:regulation of transcription-coupled nucleotide-excision repair"/>
    <property type="evidence" value="ECO:0007669"/>
    <property type="project" value="EnsemblFungi"/>
</dbReference>
<dbReference type="GO" id="GO:0061629">
    <property type="term" value="F:RNA polymerase II-specific DNA-binding transcription factor binding"/>
    <property type="evidence" value="ECO:0007669"/>
    <property type="project" value="EnsemblFungi"/>
</dbReference>
<dbReference type="Proteomes" id="UP000000267">
    <property type="component" value="Unassembled WGS sequence"/>
</dbReference>
<dbReference type="eggNOG" id="KOG2428">
    <property type="taxonomic scope" value="Eukaryota"/>
</dbReference>
<name>A7TK83_VANPO</name>
<evidence type="ECO:0000256" key="2">
    <source>
        <dbReference type="SAM" id="MobiDB-lite"/>
    </source>
</evidence>
<keyword evidence="4" id="KW-1185">Reference proteome</keyword>
<feature type="coiled-coil region" evidence="1">
    <location>
        <begin position="308"/>
        <end position="336"/>
    </location>
</feature>
<evidence type="ECO:0008006" key="5">
    <source>
        <dbReference type="Google" id="ProtNLM"/>
    </source>
</evidence>
<dbReference type="InParanoid" id="A7TK83"/>
<dbReference type="GO" id="GO:0006368">
    <property type="term" value="P:transcription elongation by RNA polymerase II"/>
    <property type="evidence" value="ECO:0007669"/>
    <property type="project" value="EnsemblFungi"/>
</dbReference>
<feature type="compositionally biased region" description="Acidic residues" evidence="2">
    <location>
        <begin position="64"/>
        <end position="75"/>
    </location>
</feature>
<dbReference type="OrthoDB" id="20844at2759"/>
<dbReference type="RefSeq" id="XP_001645176.1">
    <property type="nucleotide sequence ID" value="XM_001645126.1"/>
</dbReference>
<dbReference type="PhylomeDB" id="A7TK83"/>
<dbReference type="GO" id="GO:0003723">
    <property type="term" value="F:RNA binding"/>
    <property type="evidence" value="ECO:0007669"/>
    <property type="project" value="EnsemblFungi"/>
</dbReference>
<feature type="compositionally biased region" description="Acidic residues" evidence="2">
    <location>
        <begin position="103"/>
        <end position="112"/>
    </location>
</feature>
<dbReference type="FunCoup" id="A7TK83">
    <property type="interactions" value="177"/>
</dbReference>
<dbReference type="GO" id="GO:2001209">
    <property type="term" value="P:positive regulation of transcription elongation by RNA polymerase I"/>
    <property type="evidence" value="ECO:0007669"/>
    <property type="project" value="EnsemblFungi"/>
</dbReference>
<sequence length="457" mass="52925">MSEELQSNVVEEKPEDVVDGGEEVVERAESVEGAGSDMDDLFGDDDDDEDDDEGVSRRRIDTQGEGEDDGDEDEDNIGRRRRNYVDEDEDEEQAMYTRKFYGEDDYDKSDQEEDKHEFREEDVVLTRHVVPTKITSEENDADTTIYYAKVPPFLTIDPIPFDPPTFENVVRERLTNGLSKEEQLEDRLIDQNTIRWRYSRDDNQRVFKESNATIVQWSDGSYSLKLGDEYTDILLNDTDNTFLTVSHDQQELMQCVHGGEISKSLLFVPISTTSKLHQRLSKAIVRRNATETMGPRSMIVNIDPELEKKELEKKQSQVFRERRKKKQKEIEALESLETTGFGNNSYSASRKRSTTPMSYGGSRRDEYEEDDFIVDDEEEEPEYAGEEDDDDLDGFEEEEEEQEEEEEGEDEDADEKRAERLRELKRQGTAAYNDDEKSGSESPKRRKVAVIEDDEDD</sequence>
<dbReference type="GO" id="GO:0006325">
    <property type="term" value="P:chromatin organization"/>
    <property type="evidence" value="ECO:0007669"/>
    <property type="project" value="EnsemblFungi"/>
</dbReference>
<dbReference type="OMA" id="TNIYRWS"/>
<feature type="region of interest" description="Disordered" evidence="2">
    <location>
        <begin position="339"/>
        <end position="457"/>
    </location>
</feature>
<dbReference type="HOGENOM" id="CLU_052846_0_0_1"/>
<reference evidence="3 4" key="1">
    <citation type="journal article" date="2007" name="Proc. Natl. Acad. Sci. U.S.A.">
        <title>Independent sorting-out of thousands of duplicated gene pairs in two yeast species descended from a whole-genome duplication.</title>
        <authorList>
            <person name="Scannell D.R."/>
            <person name="Frank A.C."/>
            <person name="Conant G.C."/>
            <person name="Byrne K.P."/>
            <person name="Woolfit M."/>
            <person name="Wolfe K.H."/>
        </authorList>
    </citation>
    <scope>NUCLEOTIDE SEQUENCE [LARGE SCALE GENOMIC DNA]</scope>
    <source>
        <strain evidence="4">ATCC 22028 / DSM 70294 / BCRC 21397 / CBS 2163 / NBRC 10782 / NRRL Y-8283 / UCD 57-17</strain>
    </source>
</reference>
<feature type="compositionally biased region" description="Basic and acidic residues" evidence="2">
    <location>
        <begin position="434"/>
        <end position="443"/>
    </location>
</feature>
<protein>
    <recommendedName>
        <fullName evidence="5">Leo1-like protein</fullName>
    </recommendedName>
</protein>
<dbReference type="EMBL" id="DS480406">
    <property type="protein sequence ID" value="EDO17318.1"/>
    <property type="molecule type" value="Genomic_DNA"/>
</dbReference>
<dbReference type="STRING" id="436907.A7TK83"/>
<dbReference type="GO" id="GO:0016593">
    <property type="term" value="C:Cdc73/Paf1 complex"/>
    <property type="evidence" value="ECO:0007669"/>
    <property type="project" value="EnsemblFungi"/>
</dbReference>
<dbReference type="GO" id="GO:0006353">
    <property type="term" value="P:DNA-templated transcription termination"/>
    <property type="evidence" value="ECO:0007669"/>
    <property type="project" value="EnsemblFungi"/>
</dbReference>
<gene>
    <name evidence="3" type="ORF">Kpol_1062p26</name>
</gene>
<dbReference type="GO" id="GO:0009302">
    <property type="term" value="P:sno(s)RNA transcription"/>
    <property type="evidence" value="ECO:0007669"/>
    <property type="project" value="EnsemblFungi"/>
</dbReference>
<feature type="compositionally biased region" description="Acidic residues" evidence="2">
    <location>
        <begin position="367"/>
        <end position="413"/>
    </location>
</feature>
<dbReference type="KEGG" id="vpo:Kpol_1062p26"/>
<feature type="compositionally biased region" description="Basic and acidic residues" evidence="2">
    <location>
        <begin position="414"/>
        <end position="426"/>
    </location>
</feature>
<evidence type="ECO:0000256" key="1">
    <source>
        <dbReference type="SAM" id="Coils"/>
    </source>
</evidence>
<evidence type="ECO:0000313" key="3">
    <source>
        <dbReference type="EMBL" id="EDO17318.1"/>
    </source>
</evidence>
<dbReference type="GeneID" id="5545526"/>
<evidence type="ECO:0000313" key="4">
    <source>
        <dbReference type="Proteomes" id="UP000000267"/>
    </source>
</evidence>
<dbReference type="GO" id="GO:0003712">
    <property type="term" value="F:transcription coregulator activity"/>
    <property type="evidence" value="ECO:0007669"/>
    <property type="project" value="EnsemblFungi"/>
</dbReference>
<accession>A7TK83</accession>
<feature type="region of interest" description="Disordered" evidence="2">
    <location>
        <begin position="1"/>
        <end position="119"/>
    </location>
</feature>
<organism evidence="4">
    <name type="scientific">Vanderwaltozyma polyspora (strain ATCC 22028 / DSM 70294 / BCRC 21397 / CBS 2163 / NBRC 10782 / NRRL Y-8283 / UCD 57-17)</name>
    <name type="common">Kluyveromyces polysporus</name>
    <dbReference type="NCBI Taxonomy" id="436907"/>
    <lineage>
        <taxon>Eukaryota</taxon>
        <taxon>Fungi</taxon>
        <taxon>Dikarya</taxon>
        <taxon>Ascomycota</taxon>
        <taxon>Saccharomycotina</taxon>
        <taxon>Saccharomycetes</taxon>
        <taxon>Saccharomycetales</taxon>
        <taxon>Saccharomycetaceae</taxon>
        <taxon>Vanderwaltozyma</taxon>
    </lineage>
</organism>
<dbReference type="GO" id="GO:1990269">
    <property type="term" value="F:RNA polymerase II C-terminal domain phosphoserine binding"/>
    <property type="evidence" value="ECO:0007669"/>
    <property type="project" value="EnsemblFungi"/>
</dbReference>
<dbReference type="Pfam" id="PF04004">
    <property type="entry name" value="Leo1"/>
    <property type="match status" value="1"/>
</dbReference>